<accession>A0AB40BTP0</accession>
<feature type="coiled-coil region" evidence="6">
    <location>
        <begin position="629"/>
        <end position="656"/>
    </location>
</feature>
<dbReference type="PROSITE" id="PS51774">
    <property type="entry name" value="NAB"/>
    <property type="match status" value="1"/>
</dbReference>
<evidence type="ECO:0000256" key="1">
    <source>
        <dbReference type="ARBA" id="ARBA00022737"/>
    </source>
</evidence>
<dbReference type="Gene3D" id="1.25.40.10">
    <property type="entry name" value="Tetratricopeptide repeat domain"/>
    <property type="match status" value="1"/>
</dbReference>
<dbReference type="InterPro" id="IPR013105">
    <property type="entry name" value="TPR_2"/>
</dbReference>
<feature type="coiled-coil region" evidence="6">
    <location>
        <begin position="773"/>
        <end position="842"/>
    </location>
</feature>
<gene>
    <name evidence="9" type="primary">LOC120267149</name>
</gene>
<dbReference type="Proteomes" id="UP001515500">
    <property type="component" value="Chromosome 8"/>
</dbReference>
<keyword evidence="3 6" id="KW-0175">Coiled coil</keyword>
<proteinExistence type="inferred from homology"/>
<reference evidence="9" key="1">
    <citation type="submission" date="2025-08" db="UniProtKB">
        <authorList>
            <consortium name="RefSeq"/>
        </authorList>
    </citation>
    <scope>IDENTIFICATION</scope>
</reference>
<comment type="similarity">
    <text evidence="4">Belongs to the NET family.</text>
</comment>
<evidence type="ECO:0000256" key="4">
    <source>
        <dbReference type="ARBA" id="ARBA00038006"/>
    </source>
</evidence>
<dbReference type="PROSITE" id="PS50005">
    <property type="entry name" value="TPR"/>
    <property type="match status" value="2"/>
</dbReference>
<evidence type="ECO:0000313" key="8">
    <source>
        <dbReference type="Proteomes" id="UP001515500"/>
    </source>
</evidence>
<dbReference type="PANTHER" id="PTHR32258:SF6">
    <property type="entry name" value="PROTEIN NETWORKED 1A"/>
    <property type="match status" value="1"/>
</dbReference>
<name>A0AB40BTP0_DIOCR</name>
<feature type="coiled-coil region" evidence="6">
    <location>
        <begin position="878"/>
        <end position="992"/>
    </location>
</feature>
<protein>
    <submittedName>
        <fullName evidence="9">LOW QUALITY PROTEIN: protein NETWORKED 1A-like</fullName>
    </submittedName>
</protein>
<dbReference type="GO" id="GO:0051015">
    <property type="term" value="F:actin filament binding"/>
    <property type="evidence" value="ECO:0007669"/>
    <property type="project" value="TreeGrafter"/>
</dbReference>
<dbReference type="PANTHER" id="PTHR32258">
    <property type="entry name" value="PROTEIN NETWORKED 4A"/>
    <property type="match status" value="1"/>
</dbReference>
<evidence type="ECO:0000256" key="6">
    <source>
        <dbReference type="SAM" id="Coils"/>
    </source>
</evidence>
<evidence type="ECO:0000256" key="5">
    <source>
        <dbReference type="PROSITE-ProRule" id="PRU00339"/>
    </source>
</evidence>
<organism evidence="8 9">
    <name type="scientific">Dioscorea cayennensis subsp. rotundata</name>
    <name type="common">White Guinea yam</name>
    <name type="synonym">Dioscorea rotundata</name>
    <dbReference type="NCBI Taxonomy" id="55577"/>
    <lineage>
        <taxon>Eukaryota</taxon>
        <taxon>Viridiplantae</taxon>
        <taxon>Streptophyta</taxon>
        <taxon>Embryophyta</taxon>
        <taxon>Tracheophyta</taxon>
        <taxon>Spermatophyta</taxon>
        <taxon>Magnoliopsida</taxon>
        <taxon>Liliopsida</taxon>
        <taxon>Dioscoreales</taxon>
        <taxon>Dioscoreaceae</taxon>
        <taxon>Dioscorea</taxon>
    </lineage>
</organism>
<feature type="coiled-coil region" evidence="6">
    <location>
        <begin position="216"/>
        <end position="442"/>
    </location>
</feature>
<evidence type="ECO:0000256" key="3">
    <source>
        <dbReference type="ARBA" id="ARBA00023054"/>
    </source>
</evidence>
<dbReference type="InterPro" id="IPR011990">
    <property type="entry name" value="TPR-like_helical_dom_sf"/>
</dbReference>
<keyword evidence="1" id="KW-0677">Repeat</keyword>
<evidence type="ECO:0000256" key="2">
    <source>
        <dbReference type="ARBA" id="ARBA00022803"/>
    </source>
</evidence>
<keyword evidence="8" id="KW-1185">Reference proteome</keyword>
<dbReference type="InterPro" id="IPR011684">
    <property type="entry name" value="NAB"/>
</dbReference>
<dbReference type="Pfam" id="PF07719">
    <property type="entry name" value="TPR_2"/>
    <property type="match status" value="1"/>
</dbReference>
<dbReference type="SMART" id="SM00028">
    <property type="entry name" value="TPR"/>
    <property type="match status" value="3"/>
</dbReference>
<sequence>MATLSKAESRRLYSWWWDSHNSPKNSRWLQENLSDMDAKVKAMIKFLEEDADSFARRAEMFYKKRPELLKLVEEFYRAYRALAERYDHATGALRQAQRTMAEAFPNQVPFVITDEPNSGSSAFEPEIRSPDKRSFPTYFDPDDLQKDTPHFHAVKRNGAYSDEHDALSGKNGLKQLNELFSAGEVVAQSKLGQDKGYEPKPRRGLRDLQKHDFAEKENISNEIKRLQEELSQMSKEKKVLDNQIISESHRADKAEAEIQSLKDIMSKLNSEKEAAYLQYQLCLERLSNLEAQMSRTQEEFRKLNDNMRTGVEKLNSAEERSLLLKKENQTLQLELETLKLSRHDILEQKLSTDRVLKSLQVSLKMMENEKMGLEDICKKLEDEKQHLLERLKILESVEEKNVVLENSLSDVHVELEGLREKIKSLEETCDSLRRQISVHISENTVLIAQLEVVSKQMEKLSEKNTFLGNSLTDTYGELENLRGKLKGLEESFQSLNDQNSALLVEKNTLLVEMGSINQCLKSLERRHAELQQKYLALRKEQELALGQVQELHDVLEAEKQEHENLIQSSKRRQEMLDNQIQLLQEEAWIKDDQFETEQLKYMNAQVEIFILQKCLLEMEESNLLLSRECQKNIETLKCLEKQKSDLEHEYLLQKQTVASLSEHNEKLNEGIHGVLKELRSNKQCQSIDDMRDELLLQIVKDETKHLLSSLSDVQDENQSLILDRLVILAMLKQVSLDAMDMRSEKDFLVQELILRNEELACLQSEKHELMGTKEQLVLDVQNSNKRQDELNQEIKDLLGQLADWKEHHNILKGQNLKLLNEYQSLSNKFDHLRVINEALEEENRSILSEAMTLEFLYSFFQSVTAERTVKLGSFSNDLDSLSSAKNELDQEIRALNDKIIQIEVENTDLKDTLVNFDECKNHLMVLENDLEAARNVVCTLSEENIHKDNEVVSLHQVNELLNGKIGKLHKEVEQAKQREELLASELHNSENELKCCEVETATLLDELHLSTTSAAIFEDKLFELILEAKALETSGLVQREMLSKAISLRDAYQSELKEKICALEGENRDMKAGICAYTPLVMSLHDSIALLEESIFPQAEYHALNIQEKQGNQQGSEDNTRSIQAGVLELQKLLSKVETLRKVVMESRQSEGQDKKGSNVIVVAESDELKDLMLEKKTSGQKEDKEEKARRDILLLEDVKVPEVRLKLQEDAEMAQENDIQIMKDIQLDRVSSSSAYKNDVNSYGLETVENSRDDIQILEPWGTSGADRGKHAENVLSPSRRHKKRYHEIQVVEEQKNEHPYLLVAEKELGIDKLELTKRVSGSRQDWNKRVLERLDSDGNRLSVLQASAEELKGQMEAFGKGKYHASFEFDTIKAQLKEAEGTIHELIGLNNVLKKKVEHHSGSSGSLDSLVSEQQGLGDRSKRQISVSARRGSEKIGRLELELQKIQYILLKLKEEHENMIARATGRRRRVILRDYLYGRKNSRRDLKPRLCGCVRPKTDSDSLTLGRRRGMAGAGGEGISLKDQGNENFKAGNYLKAAALYTHAIKLEPSNQILYSNRSAAFLHLVKLTKALADAETTITLSPQWEKGYFRKGCVLEAMQRYDEALASFHEAQKYNPQSVEISKKIKRLSQLDKEKKRSQEVENIKSNVDMRNFFGPLKPEILDKFGNAEGCEDVFSFIVETMESAIKTYHETAKLDPRVHFLLDKQRTQTDKYAPAVNIDKAFESPDTHSDCFSFLRQYAEESFSGAACLVAPKKIISYPQVWKGQGSRKWKQSHSDGFFVQFESPAMRKLWFVPSSNEKGQTLCRDPEVLDISVHELLPRLFKGSTPAR</sequence>
<evidence type="ECO:0000259" key="7">
    <source>
        <dbReference type="PROSITE" id="PS51774"/>
    </source>
</evidence>
<dbReference type="GeneID" id="120267149"/>
<keyword evidence="2 5" id="KW-0802">TPR repeat</keyword>
<feature type="repeat" description="TPR" evidence="5">
    <location>
        <begin position="1521"/>
        <end position="1554"/>
    </location>
</feature>
<dbReference type="RefSeq" id="XP_039130787.1">
    <property type="nucleotide sequence ID" value="XM_039274853.1"/>
</dbReference>
<dbReference type="SUPFAM" id="SSF48452">
    <property type="entry name" value="TPR-like"/>
    <property type="match status" value="1"/>
</dbReference>
<dbReference type="InterPro" id="IPR019734">
    <property type="entry name" value="TPR_rpt"/>
</dbReference>
<feature type="domain" description="NAB" evidence="7">
    <location>
        <begin position="13"/>
        <end position="93"/>
    </location>
</feature>
<feature type="coiled-coil region" evidence="6">
    <location>
        <begin position="471"/>
        <end position="586"/>
    </location>
</feature>
<dbReference type="GO" id="GO:0005886">
    <property type="term" value="C:plasma membrane"/>
    <property type="evidence" value="ECO:0007669"/>
    <property type="project" value="TreeGrafter"/>
</dbReference>
<dbReference type="Gene3D" id="1.10.287.1490">
    <property type="match status" value="1"/>
</dbReference>
<feature type="repeat" description="TPR" evidence="5">
    <location>
        <begin position="1589"/>
        <end position="1622"/>
    </location>
</feature>
<evidence type="ECO:0000313" key="9">
    <source>
        <dbReference type="RefSeq" id="XP_039130787.1"/>
    </source>
</evidence>
<dbReference type="InterPro" id="IPR051861">
    <property type="entry name" value="NET_actin-binding_domain"/>
</dbReference>
<dbReference type="Pfam" id="PF07765">
    <property type="entry name" value="KIP1"/>
    <property type="match status" value="1"/>
</dbReference>